<organism evidence="2 3">
    <name type="scientific">Microbulbifer epialgicus</name>
    <dbReference type="NCBI Taxonomy" id="393907"/>
    <lineage>
        <taxon>Bacteria</taxon>
        <taxon>Pseudomonadati</taxon>
        <taxon>Pseudomonadota</taxon>
        <taxon>Gammaproteobacteria</taxon>
        <taxon>Cellvibrionales</taxon>
        <taxon>Microbulbiferaceae</taxon>
        <taxon>Microbulbifer</taxon>
    </lineage>
</organism>
<dbReference type="InterPro" id="IPR038444">
    <property type="entry name" value="DUF465_sf"/>
</dbReference>
<gene>
    <name evidence="2" type="ORF">ACCI49_11980</name>
</gene>
<evidence type="ECO:0000313" key="3">
    <source>
        <dbReference type="Proteomes" id="UP001569428"/>
    </source>
</evidence>
<reference evidence="2 3" key="1">
    <citation type="submission" date="2024-08" db="EMBL/GenBank/DDBJ databases">
        <authorList>
            <person name="Ishaq N."/>
        </authorList>
    </citation>
    <scope>NUCLEOTIDE SEQUENCE [LARGE SCALE GENOMIC DNA]</scope>
    <source>
        <strain evidence="2 3">DSM 18651</strain>
    </source>
</reference>
<comment type="caution">
    <text evidence="2">The sequence shown here is derived from an EMBL/GenBank/DDBJ whole genome shotgun (WGS) entry which is preliminary data.</text>
</comment>
<dbReference type="RefSeq" id="WP_371839226.1">
    <property type="nucleotide sequence ID" value="NZ_JBGMEK010000024.1"/>
</dbReference>
<dbReference type="Proteomes" id="UP001569428">
    <property type="component" value="Unassembled WGS sequence"/>
</dbReference>
<dbReference type="Gene3D" id="6.10.280.50">
    <property type="match status" value="1"/>
</dbReference>
<protein>
    <submittedName>
        <fullName evidence="2">YdcH family protein</fullName>
    </submittedName>
</protein>
<dbReference type="EMBL" id="JBGMEK010000024">
    <property type="protein sequence ID" value="MFA0811639.1"/>
    <property type="molecule type" value="Genomic_DNA"/>
</dbReference>
<dbReference type="InterPro" id="IPR007420">
    <property type="entry name" value="DUF465"/>
</dbReference>
<feature type="compositionally biased region" description="Polar residues" evidence="1">
    <location>
        <begin position="11"/>
        <end position="22"/>
    </location>
</feature>
<proteinExistence type="predicted"/>
<accession>A0ABV4P0T6</accession>
<dbReference type="Pfam" id="PF04325">
    <property type="entry name" value="DUF465"/>
    <property type="match status" value="1"/>
</dbReference>
<evidence type="ECO:0000256" key="1">
    <source>
        <dbReference type="SAM" id="MobiDB-lite"/>
    </source>
</evidence>
<sequence length="121" mass="13930">MKVDKEVNLRPQHSQFVTSRPQTKLHGETLTGSSGGSPMPIAAHELVSDFPEYIDTIKHLLQQDLQFKLDNDLYRKLDKQIRGLQDSGIGTDDEHYSSLKKQRAYLKQHLYNRITDMISPH</sequence>
<evidence type="ECO:0000313" key="2">
    <source>
        <dbReference type="EMBL" id="MFA0811639.1"/>
    </source>
</evidence>
<name>A0ABV4P0T6_9GAMM</name>
<keyword evidence="3" id="KW-1185">Reference proteome</keyword>
<feature type="region of interest" description="Disordered" evidence="1">
    <location>
        <begin position="1"/>
        <end position="38"/>
    </location>
</feature>